<sequence>MKKIRTREGKKKTIRRDFTKGKKNKEGPNKNKPNQVWNKMGIIATNKFEALNAIEGPPIQLASALRELSKEKLKNMQETKEDKNMEENIQHVCRAGDLSPRHMNSLKKGIKKSKEIIPLQSKTRINTYKSFECLIDLNRRHHYKYIAILEPFRDLSELEQYQRKVGHKNALVNRAGKYRFFGIKIIKCSMDERFDLWKDLEYVAEETTSSFNVILKGEEKLGGVDFTQSKEN</sequence>
<protein>
    <submittedName>
        <fullName evidence="2">Uncharacterized protein</fullName>
    </submittedName>
</protein>
<gene>
    <name evidence="2" type="ORF">H5410_031504</name>
</gene>
<accession>A0A9J5YMK1</accession>
<proteinExistence type="predicted"/>
<dbReference type="Proteomes" id="UP000824120">
    <property type="component" value="Chromosome 6"/>
</dbReference>
<feature type="compositionally biased region" description="Basic and acidic residues" evidence="1">
    <location>
        <begin position="15"/>
        <end position="29"/>
    </location>
</feature>
<reference evidence="2 3" key="1">
    <citation type="submission" date="2020-09" db="EMBL/GenBank/DDBJ databases">
        <title>De no assembly of potato wild relative species, Solanum commersonii.</title>
        <authorList>
            <person name="Cho K."/>
        </authorList>
    </citation>
    <scope>NUCLEOTIDE SEQUENCE [LARGE SCALE GENOMIC DNA]</scope>
    <source>
        <strain evidence="2">LZ3.2</strain>
        <tissue evidence="2">Leaf</tissue>
    </source>
</reference>
<evidence type="ECO:0000313" key="3">
    <source>
        <dbReference type="Proteomes" id="UP000824120"/>
    </source>
</evidence>
<feature type="compositionally biased region" description="Basic residues" evidence="1">
    <location>
        <begin position="1"/>
        <end position="14"/>
    </location>
</feature>
<dbReference type="EMBL" id="JACXVP010000006">
    <property type="protein sequence ID" value="KAG5600134.1"/>
    <property type="molecule type" value="Genomic_DNA"/>
</dbReference>
<dbReference type="AlphaFoldDB" id="A0A9J5YMK1"/>
<organism evidence="2 3">
    <name type="scientific">Solanum commersonii</name>
    <name type="common">Commerson's wild potato</name>
    <name type="synonym">Commerson's nightshade</name>
    <dbReference type="NCBI Taxonomy" id="4109"/>
    <lineage>
        <taxon>Eukaryota</taxon>
        <taxon>Viridiplantae</taxon>
        <taxon>Streptophyta</taxon>
        <taxon>Embryophyta</taxon>
        <taxon>Tracheophyta</taxon>
        <taxon>Spermatophyta</taxon>
        <taxon>Magnoliopsida</taxon>
        <taxon>eudicotyledons</taxon>
        <taxon>Gunneridae</taxon>
        <taxon>Pentapetalae</taxon>
        <taxon>asterids</taxon>
        <taxon>lamiids</taxon>
        <taxon>Solanales</taxon>
        <taxon>Solanaceae</taxon>
        <taxon>Solanoideae</taxon>
        <taxon>Solaneae</taxon>
        <taxon>Solanum</taxon>
    </lineage>
</organism>
<keyword evidence="3" id="KW-1185">Reference proteome</keyword>
<name>A0A9J5YMK1_SOLCO</name>
<evidence type="ECO:0000313" key="2">
    <source>
        <dbReference type="EMBL" id="KAG5600134.1"/>
    </source>
</evidence>
<comment type="caution">
    <text evidence="2">The sequence shown here is derived from an EMBL/GenBank/DDBJ whole genome shotgun (WGS) entry which is preliminary data.</text>
</comment>
<feature type="region of interest" description="Disordered" evidence="1">
    <location>
        <begin position="1"/>
        <end position="35"/>
    </location>
</feature>
<evidence type="ECO:0000256" key="1">
    <source>
        <dbReference type="SAM" id="MobiDB-lite"/>
    </source>
</evidence>